<keyword evidence="10 14" id="KW-1133">Transmembrane helix</keyword>
<dbReference type="GO" id="GO:0005524">
    <property type="term" value="F:ATP binding"/>
    <property type="evidence" value="ECO:0007669"/>
    <property type="project" value="UniProtKB-KW"/>
</dbReference>
<keyword evidence="12 14" id="KW-0472">Membrane</keyword>
<dbReference type="SUPFAM" id="SSF47384">
    <property type="entry name" value="Homodimeric domain of signal transducing histidine kinase"/>
    <property type="match status" value="1"/>
</dbReference>
<organism evidence="17 18">
    <name type="scientific">Phenylobacterium deserti</name>
    <dbReference type="NCBI Taxonomy" id="1914756"/>
    <lineage>
        <taxon>Bacteria</taxon>
        <taxon>Pseudomonadati</taxon>
        <taxon>Pseudomonadota</taxon>
        <taxon>Alphaproteobacteria</taxon>
        <taxon>Caulobacterales</taxon>
        <taxon>Caulobacteraceae</taxon>
        <taxon>Phenylobacterium</taxon>
    </lineage>
</organism>
<feature type="transmembrane region" description="Helical" evidence="14">
    <location>
        <begin position="28"/>
        <end position="57"/>
    </location>
</feature>
<dbReference type="SMART" id="SM00388">
    <property type="entry name" value="HisKA"/>
    <property type="match status" value="1"/>
</dbReference>
<dbReference type="CDD" id="cd17546">
    <property type="entry name" value="REC_hyHK_CKI1_RcsC-like"/>
    <property type="match status" value="1"/>
</dbReference>
<keyword evidence="7" id="KW-0547">Nucleotide-binding</keyword>
<dbReference type="SUPFAM" id="SSF55874">
    <property type="entry name" value="ATPase domain of HSP90 chaperone/DNA topoisomerase II/histidine kinase"/>
    <property type="match status" value="1"/>
</dbReference>
<evidence type="ECO:0000256" key="5">
    <source>
        <dbReference type="ARBA" id="ARBA00022679"/>
    </source>
</evidence>
<evidence type="ECO:0000256" key="8">
    <source>
        <dbReference type="ARBA" id="ARBA00022777"/>
    </source>
</evidence>
<evidence type="ECO:0000259" key="16">
    <source>
        <dbReference type="PROSITE" id="PS50110"/>
    </source>
</evidence>
<dbReference type="EMBL" id="QFYR01000001">
    <property type="protein sequence ID" value="RAK56942.1"/>
    <property type="molecule type" value="Genomic_DNA"/>
</dbReference>
<keyword evidence="4 13" id="KW-0597">Phosphoprotein</keyword>
<evidence type="ECO:0000256" key="2">
    <source>
        <dbReference type="ARBA" id="ARBA00004370"/>
    </source>
</evidence>
<dbReference type="FunFam" id="3.30.565.10:FF:000010">
    <property type="entry name" value="Sensor histidine kinase RcsC"/>
    <property type="match status" value="1"/>
</dbReference>
<dbReference type="PROSITE" id="PS50110">
    <property type="entry name" value="RESPONSE_REGULATORY"/>
    <property type="match status" value="1"/>
</dbReference>
<dbReference type="EC" id="2.7.13.3" evidence="3"/>
<comment type="caution">
    <text evidence="17">The sequence shown here is derived from an EMBL/GenBank/DDBJ whole genome shotgun (WGS) entry which is preliminary data.</text>
</comment>
<dbReference type="AlphaFoldDB" id="A0A328APL0"/>
<dbReference type="InterPro" id="IPR001789">
    <property type="entry name" value="Sig_transdc_resp-reg_receiver"/>
</dbReference>
<dbReference type="InterPro" id="IPR036097">
    <property type="entry name" value="HisK_dim/P_sf"/>
</dbReference>
<dbReference type="PANTHER" id="PTHR43047">
    <property type="entry name" value="TWO-COMPONENT HISTIDINE PROTEIN KINASE"/>
    <property type="match status" value="1"/>
</dbReference>
<evidence type="ECO:0000259" key="15">
    <source>
        <dbReference type="PROSITE" id="PS50109"/>
    </source>
</evidence>
<dbReference type="GO" id="GO:0000155">
    <property type="term" value="F:phosphorelay sensor kinase activity"/>
    <property type="evidence" value="ECO:0007669"/>
    <property type="project" value="InterPro"/>
</dbReference>
<dbReference type="SMART" id="SM00387">
    <property type="entry name" value="HATPase_c"/>
    <property type="match status" value="1"/>
</dbReference>
<dbReference type="InterPro" id="IPR003661">
    <property type="entry name" value="HisK_dim/P_dom"/>
</dbReference>
<keyword evidence="9" id="KW-0067">ATP-binding</keyword>
<comment type="catalytic activity">
    <reaction evidence="1">
        <text>ATP + protein L-histidine = ADP + protein N-phospho-L-histidine.</text>
        <dbReference type="EC" id="2.7.13.3"/>
    </reaction>
</comment>
<keyword evidence="11" id="KW-0902">Two-component regulatory system</keyword>
<name>A0A328APL0_9CAUL</name>
<evidence type="ECO:0000313" key="18">
    <source>
        <dbReference type="Proteomes" id="UP000249725"/>
    </source>
</evidence>
<keyword evidence="6 14" id="KW-0812">Transmembrane</keyword>
<keyword evidence="18" id="KW-1185">Reference proteome</keyword>
<dbReference type="Gene3D" id="3.30.565.10">
    <property type="entry name" value="Histidine kinase-like ATPase, C-terminal domain"/>
    <property type="match status" value="1"/>
</dbReference>
<dbReference type="OrthoDB" id="9801651at2"/>
<evidence type="ECO:0000256" key="10">
    <source>
        <dbReference type="ARBA" id="ARBA00022989"/>
    </source>
</evidence>
<evidence type="ECO:0000313" key="17">
    <source>
        <dbReference type="EMBL" id="RAK56942.1"/>
    </source>
</evidence>
<evidence type="ECO:0000256" key="3">
    <source>
        <dbReference type="ARBA" id="ARBA00012438"/>
    </source>
</evidence>
<feature type="transmembrane region" description="Helical" evidence="14">
    <location>
        <begin position="107"/>
        <end position="127"/>
    </location>
</feature>
<dbReference type="PANTHER" id="PTHR43047:SF71">
    <property type="entry name" value="HISTIDINE KINASE CONTAINING CHEY-HOMOLOGOUS RECEIVER DOMAIN-RELATED"/>
    <property type="match status" value="1"/>
</dbReference>
<dbReference type="Pfam" id="PF00072">
    <property type="entry name" value="Response_reg"/>
    <property type="match status" value="1"/>
</dbReference>
<reference evidence="18" key="1">
    <citation type="submission" date="2018-05" db="EMBL/GenBank/DDBJ databases">
        <authorList>
            <person name="Li X."/>
        </authorList>
    </citation>
    <scope>NUCLEOTIDE SEQUENCE [LARGE SCALE GENOMIC DNA]</scope>
    <source>
        <strain evidence="18">YIM 73061</strain>
    </source>
</reference>
<feature type="transmembrane region" description="Helical" evidence="14">
    <location>
        <begin position="163"/>
        <end position="182"/>
    </location>
</feature>
<dbReference type="InterPro" id="IPR003594">
    <property type="entry name" value="HATPase_dom"/>
</dbReference>
<dbReference type="Pfam" id="PF00512">
    <property type="entry name" value="HisKA"/>
    <property type="match status" value="1"/>
</dbReference>
<dbReference type="SMART" id="SM00448">
    <property type="entry name" value="REC"/>
    <property type="match status" value="1"/>
</dbReference>
<dbReference type="InterPro" id="IPR036890">
    <property type="entry name" value="HATPase_C_sf"/>
</dbReference>
<dbReference type="CDD" id="cd16922">
    <property type="entry name" value="HATPase_EvgS-ArcB-TorS-like"/>
    <property type="match status" value="1"/>
</dbReference>
<evidence type="ECO:0000256" key="11">
    <source>
        <dbReference type="ARBA" id="ARBA00023012"/>
    </source>
</evidence>
<evidence type="ECO:0000256" key="9">
    <source>
        <dbReference type="ARBA" id="ARBA00022840"/>
    </source>
</evidence>
<dbReference type="PROSITE" id="PS50109">
    <property type="entry name" value="HIS_KIN"/>
    <property type="match status" value="1"/>
</dbReference>
<dbReference type="Gene3D" id="3.40.50.2300">
    <property type="match status" value="1"/>
</dbReference>
<evidence type="ECO:0000256" key="6">
    <source>
        <dbReference type="ARBA" id="ARBA00022692"/>
    </source>
</evidence>
<dbReference type="InterPro" id="IPR005467">
    <property type="entry name" value="His_kinase_dom"/>
</dbReference>
<dbReference type="PRINTS" id="PR00344">
    <property type="entry name" value="BCTRLSENSOR"/>
</dbReference>
<dbReference type="Proteomes" id="UP000249725">
    <property type="component" value="Unassembled WGS sequence"/>
</dbReference>
<evidence type="ECO:0000256" key="7">
    <source>
        <dbReference type="ARBA" id="ARBA00022741"/>
    </source>
</evidence>
<feature type="modified residue" description="4-aspartylphosphate" evidence="13">
    <location>
        <position position="503"/>
    </location>
</feature>
<protein>
    <recommendedName>
        <fullName evidence="3">histidine kinase</fullName>
        <ecNumber evidence="3">2.7.13.3</ecNumber>
    </recommendedName>
</protein>
<dbReference type="InterPro" id="IPR004358">
    <property type="entry name" value="Sig_transdc_His_kin-like_C"/>
</dbReference>
<dbReference type="Pfam" id="PF02518">
    <property type="entry name" value="HATPase_c"/>
    <property type="match status" value="1"/>
</dbReference>
<dbReference type="RefSeq" id="WP_111513394.1">
    <property type="nucleotide sequence ID" value="NZ_QFYR01000001.1"/>
</dbReference>
<evidence type="ECO:0000256" key="4">
    <source>
        <dbReference type="ARBA" id="ARBA00022553"/>
    </source>
</evidence>
<comment type="subcellular location">
    <subcellularLocation>
        <location evidence="2">Membrane</location>
    </subcellularLocation>
</comment>
<keyword evidence="8 17" id="KW-0418">Kinase</keyword>
<dbReference type="FunFam" id="1.10.287.130:FF:000004">
    <property type="entry name" value="Ethylene receptor 1"/>
    <property type="match status" value="1"/>
</dbReference>
<dbReference type="GO" id="GO:0009927">
    <property type="term" value="F:histidine phosphotransfer kinase activity"/>
    <property type="evidence" value="ECO:0007669"/>
    <property type="project" value="TreeGrafter"/>
</dbReference>
<dbReference type="GO" id="GO:0005886">
    <property type="term" value="C:plasma membrane"/>
    <property type="evidence" value="ECO:0007669"/>
    <property type="project" value="TreeGrafter"/>
</dbReference>
<evidence type="ECO:0000256" key="14">
    <source>
        <dbReference type="SAM" id="Phobius"/>
    </source>
</evidence>
<evidence type="ECO:0000256" key="12">
    <source>
        <dbReference type="ARBA" id="ARBA00023136"/>
    </source>
</evidence>
<keyword evidence="5" id="KW-0808">Transferase</keyword>
<dbReference type="Gene3D" id="1.10.287.130">
    <property type="match status" value="1"/>
</dbReference>
<feature type="transmembrane region" description="Helical" evidence="14">
    <location>
        <begin position="77"/>
        <end position="95"/>
    </location>
</feature>
<feature type="transmembrane region" description="Helical" evidence="14">
    <location>
        <begin position="133"/>
        <end position="151"/>
    </location>
</feature>
<sequence length="585" mass="62288">MKLQIQKPRLEELDGAAIDSRRLGPSRFVAAVIIAVGSAPAVGVPVVATYLTLSLIFETLLRFVTVPLIEGRASHHQRLVYVACAVLNISVWLWLSQMFWRSPAHGSQFLALLIWAGLLINALTFSYRSALALVMYAAPVTATLILTPILVPRWENPQQTMVCAGTMIFACYAIISGVRNVATAKALARATAALERAVDDADAANAAKSAFLATMSHEIRTPLNGVIGMAQAMDRDALPQAQRDRLAVIRQGGETLLNLLNDMLDLSRIEAGRMELEDGVVDAAQIVEQALAAYTALAADKDIYLTAHVAPEAHGCWRGDATRVRQIVNNLVSNAVKFTDSGSVQIWVTLSNQRLQIRVSDTGPGIAPERMAALFDKFVQADASTTRRFGGSGLGLAICRELAELMGGGVTVSSVVGQGSTFTLTLPLERAAAGAASAPAQPADPEELERAGLRVLAAEDNPMNRQVLQTLMAQLGVDVHIVADGAQAVDAAAAGEFDLILMDVQMPVMDGPTAAREIRALEVGLGRRTPILALTANAMTHHAEAYLAAGMDGLVAKPIQVGRLVAEMERVLAAPPAAEEVERRA</sequence>
<evidence type="ECO:0000256" key="13">
    <source>
        <dbReference type="PROSITE-ProRule" id="PRU00169"/>
    </source>
</evidence>
<dbReference type="CDD" id="cd00082">
    <property type="entry name" value="HisKA"/>
    <property type="match status" value="1"/>
</dbReference>
<gene>
    <name evidence="17" type="ORF">DJ018_02945</name>
</gene>
<feature type="domain" description="Response regulatory" evidence="16">
    <location>
        <begin position="454"/>
        <end position="572"/>
    </location>
</feature>
<proteinExistence type="predicted"/>
<accession>A0A328APL0</accession>
<evidence type="ECO:0000256" key="1">
    <source>
        <dbReference type="ARBA" id="ARBA00000085"/>
    </source>
</evidence>
<feature type="domain" description="Histidine kinase" evidence="15">
    <location>
        <begin position="214"/>
        <end position="430"/>
    </location>
</feature>
<dbReference type="InterPro" id="IPR011006">
    <property type="entry name" value="CheY-like_superfamily"/>
</dbReference>
<dbReference type="SUPFAM" id="SSF52172">
    <property type="entry name" value="CheY-like"/>
    <property type="match status" value="1"/>
</dbReference>